<keyword evidence="10" id="KW-0479">Metal-binding</keyword>
<comment type="function">
    <text evidence="17">Member of the two-component regulatory system NreB/NreC involved in the control of dissimilatory nitrate/nitrite reduction in response to oxygen. NreB functions as a direct oxygen sensor histidine kinase which is autophosphorylated, in the absence of oxygen, probably at the conserved histidine residue, and transfers its phosphate group probably to a conserved aspartate residue of NreC. NreB/NreC activates the expression of the nitrate (narGHJI) and nitrite (nir) reductase operons, as well as the putative nitrate transporter gene narT.</text>
</comment>
<dbReference type="PANTHER" id="PTHR24421:SF10">
    <property type="entry name" value="NITRATE_NITRITE SENSOR PROTEIN NARQ"/>
    <property type="match status" value="1"/>
</dbReference>
<keyword evidence="15" id="KW-0902">Two-component regulatory system</keyword>
<evidence type="ECO:0000256" key="9">
    <source>
        <dbReference type="ARBA" id="ARBA00022679"/>
    </source>
</evidence>
<name>A0ABU1FI61_9MICO</name>
<evidence type="ECO:0000256" key="8">
    <source>
        <dbReference type="ARBA" id="ARBA00022553"/>
    </source>
</evidence>
<dbReference type="GO" id="GO:0016301">
    <property type="term" value="F:kinase activity"/>
    <property type="evidence" value="ECO:0007669"/>
    <property type="project" value="UniProtKB-KW"/>
</dbReference>
<proteinExistence type="predicted"/>
<keyword evidence="6" id="KW-0004">4Fe-4S</keyword>
<evidence type="ECO:0000313" key="24">
    <source>
        <dbReference type="Proteomes" id="UP001260072"/>
    </source>
</evidence>
<dbReference type="Pfam" id="PF02518">
    <property type="entry name" value="HATPase_c"/>
    <property type="match status" value="1"/>
</dbReference>
<feature type="transmembrane region" description="Helical" evidence="21">
    <location>
        <begin position="190"/>
        <end position="215"/>
    </location>
</feature>
<keyword evidence="11" id="KW-0547">Nucleotide-binding</keyword>
<dbReference type="PROSITE" id="PS50109">
    <property type="entry name" value="HIS_KIN"/>
    <property type="match status" value="1"/>
</dbReference>
<evidence type="ECO:0000256" key="15">
    <source>
        <dbReference type="ARBA" id="ARBA00023012"/>
    </source>
</evidence>
<dbReference type="SUPFAM" id="SSF55874">
    <property type="entry name" value="ATPase domain of HSP90 chaperone/DNA topoisomerase II/histidine kinase"/>
    <property type="match status" value="1"/>
</dbReference>
<dbReference type="Pfam" id="PF07730">
    <property type="entry name" value="HisKA_3"/>
    <property type="match status" value="1"/>
</dbReference>
<dbReference type="SMART" id="SM00387">
    <property type="entry name" value="HATPase_c"/>
    <property type="match status" value="1"/>
</dbReference>
<dbReference type="Gene3D" id="1.20.5.1930">
    <property type="match status" value="1"/>
</dbReference>
<dbReference type="InterPro" id="IPR036890">
    <property type="entry name" value="HATPase_C_sf"/>
</dbReference>
<dbReference type="InterPro" id="IPR050482">
    <property type="entry name" value="Sensor_HK_TwoCompSys"/>
</dbReference>
<feature type="transmembrane region" description="Helical" evidence="21">
    <location>
        <begin position="252"/>
        <end position="276"/>
    </location>
</feature>
<keyword evidence="21" id="KW-1133">Transmembrane helix</keyword>
<dbReference type="Proteomes" id="UP001260072">
    <property type="component" value="Unassembled WGS sequence"/>
</dbReference>
<evidence type="ECO:0000256" key="18">
    <source>
        <dbReference type="ARBA" id="ARBA00030800"/>
    </source>
</evidence>
<evidence type="ECO:0000256" key="1">
    <source>
        <dbReference type="ARBA" id="ARBA00000085"/>
    </source>
</evidence>
<evidence type="ECO:0000256" key="4">
    <source>
        <dbReference type="ARBA" id="ARBA00012438"/>
    </source>
</evidence>
<keyword evidence="7" id="KW-0963">Cytoplasm</keyword>
<evidence type="ECO:0000256" key="14">
    <source>
        <dbReference type="ARBA" id="ARBA00023004"/>
    </source>
</evidence>
<feature type="transmembrane region" description="Helical" evidence="21">
    <location>
        <begin position="227"/>
        <end position="246"/>
    </location>
</feature>
<evidence type="ECO:0000256" key="16">
    <source>
        <dbReference type="ARBA" id="ARBA00023014"/>
    </source>
</evidence>
<feature type="region of interest" description="Disordered" evidence="20">
    <location>
        <begin position="672"/>
        <end position="721"/>
    </location>
</feature>
<evidence type="ECO:0000256" key="7">
    <source>
        <dbReference type="ARBA" id="ARBA00022490"/>
    </source>
</evidence>
<feature type="transmembrane region" description="Helical" evidence="21">
    <location>
        <begin position="288"/>
        <end position="310"/>
    </location>
</feature>
<dbReference type="InterPro" id="IPR003594">
    <property type="entry name" value="HATPase_dom"/>
</dbReference>
<comment type="subcellular location">
    <subcellularLocation>
        <location evidence="3">Cytoplasm</location>
    </subcellularLocation>
</comment>
<evidence type="ECO:0000259" key="22">
    <source>
        <dbReference type="PROSITE" id="PS50109"/>
    </source>
</evidence>
<dbReference type="PRINTS" id="PR00344">
    <property type="entry name" value="BCTRLSENSOR"/>
</dbReference>
<keyword evidence="9" id="KW-0808">Transferase</keyword>
<keyword evidence="24" id="KW-1185">Reference proteome</keyword>
<feature type="transmembrane region" description="Helical" evidence="21">
    <location>
        <begin position="69"/>
        <end position="94"/>
    </location>
</feature>
<keyword evidence="21" id="KW-0812">Transmembrane</keyword>
<dbReference type="EC" id="2.7.13.3" evidence="4"/>
<evidence type="ECO:0000256" key="2">
    <source>
        <dbReference type="ARBA" id="ARBA00001966"/>
    </source>
</evidence>
<evidence type="ECO:0000256" key="5">
    <source>
        <dbReference type="ARBA" id="ARBA00017322"/>
    </source>
</evidence>
<organism evidence="23 24">
    <name type="scientific">Agromyces indicus</name>
    <dbReference type="NCBI Taxonomy" id="758919"/>
    <lineage>
        <taxon>Bacteria</taxon>
        <taxon>Bacillati</taxon>
        <taxon>Actinomycetota</taxon>
        <taxon>Actinomycetes</taxon>
        <taxon>Micrococcales</taxon>
        <taxon>Microbacteriaceae</taxon>
        <taxon>Agromyces</taxon>
    </lineage>
</organism>
<dbReference type="InterPro" id="IPR011712">
    <property type="entry name" value="Sig_transdc_His_kin_sub3_dim/P"/>
</dbReference>
<reference evidence="24" key="1">
    <citation type="submission" date="2023-07" db="EMBL/GenBank/DDBJ databases">
        <title>Description of three actinobacteria isolated from air of manufacturing shop in a pharmaceutical factory.</title>
        <authorList>
            <person name="Zhang D.-F."/>
        </authorList>
    </citation>
    <scope>NUCLEOTIDE SEQUENCE [LARGE SCALE GENOMIC DNA]</scope>
    <source>
        <strain evidence="24">CCTCC AB 2011122</strain>
    </source>
</reference>
<keyword evidence="13" id="KW-0067">ATP-binding</keyword>
<feature type="domain" description="Histidine kinase" evidence="22">
    <location>
        <begin position="594"/>
        <end position="678"/>
    </location>
</feature>
<feature type="transmembrane region" description="Helical" evidence="21">
    <location>
        <begin position="140"/>
        <end position="166"/>
    </location>
</feature>
<comment type="catalytic activity">
    <reaction evidence="1">
        <text>ATP + protein L-histidine = ADP + protein N-phospho-L-histidine.</text>
        <dbReference type="EC" id="2.7.13.3"/>
    </reaction>
</comment>
<feature type="transmembrane region" description="Helical" evidence="21">
    <location>
        <begin position="106"/>
        <end position="128"/>
    </location>
</feature>
<dbReference type="Gene3D" id="3.30.565.10">
    <property type="entry name" value="Histidine kinase-like ATPase, C-terminal domain"/>
    <property type="match status" value="1"/>
</dbReference>
<evidence type="ECO:0000256" key="12">
    <source>
        <dbReference type="ARBA" id="ARBA00022777"/>
    </source>
</evidence>
<feature type="transmembrane region" description="Helical" evidence="21">
    <location>
        <begin position="42"/>
        <end position="62"/>
    </location>
</feature>
<accession>A0ABU1FI61</accession>
<gene>
    <name evidence="23" type="ORF">RH861_05085</name>
</gene>
<evidence type="ECO:0000313" key="23">
    <source>
        <dbReference type="EMBL" id="MDR5691435.1"/>
    </source>
</evidence>
<keyword evidence="19" id="KW-0175">Coiled coil</keyword>
<evidence type="ECO:0000256" key="17">
    <source>
        <dbReference type="ARBA" id="ARBA00024827"/>
    </source>
</evidence>
<sequence length="721" mass="77050">MTLRSSRIATVVAFVVAAVAAIAAIAIDLRVLPEHPDPPMSPGWSGVLPGVAMLVPGALLLWRLPWHPIAVVLTGFGTLWVVDGLASAAVNLAWYTDRDAWWAPPAFWFFTRLGSVLLLPIVLLLVLFPDGRLRRGAWRVVSVVAIGLALVMPFAFLFAPAAALVADELERAALLGAFGSWSTDLPLPDAAWSVILGAALPCLAASLVLSLVVCVGRRSRASAEERAQLRWLVWSGVVFVGSLLIYPLVPTVVVDVLLAVTIGLMSAAVVVAVARYRLYEIDRLLSWTLVYAMLIAAIVAVDVLVVLLVGSAIDDRVAMLLAVVAVTIAYAPLRGRLFAFANRLVNGRRADPYAVVSSLGDRLDRSPHARAQLDDLASAVAEAFASPYVRVELDRPAGTATDAVPLVAEHGTPTARPVEIPIDHGGQVIGRIRMEPGRRPVGSERDRRLLGDLVRLAAAAIRNAELGRELQAIRERLVVAREEERSRLRRDLHDGLGPLLGGVKLRLEAARNLAGRDPSRSLALVDAAIDDQSAVIDEIRRIVHDLRPPALDDVGLVRALRQQADRLTGPGFVVRVEGDLLRDLPPAAEVAAYRIVSEALTNARRHSGAALVEVRLEHDDRMLRLTVRDDGSGIPSDAVPGVGLRSLRERADELGGTLEIVAADGGGTEIRAALPLTSQPVAESSADPEPRPEPGAGLGSDPRRAGRPATTPEHLEAPADA</sequence>
<feature type="coiled-coil region" evidence="19">
    <location>
        <begin position="456"/>
        <end position="483"/>
    </location>
</feature>
<evidence type="ECO:0000256" key="19">
    <source>
        <dbReference type="SAM" id="Coils"/>
    </source>
</evidence>
<dbReference type="CDD" id="cd16917">
    <property type="entry name" value="HATPase_UhpB-NarQ-NarX-like"/>
    <property type="match status" value="1"/>
</dbReference>
<keyword evidence="14" id="KW-0408">Iron</keyword>
<dbReference type="InterPro" id="IPR005467">
    <property type="entry name" value="His_kinase_dom"/>
</dbReference>
<keyword evidence="12 23" id="KW-0418">Kinase</keyword>
<dbReference type="RefSeq" id="WP_310520053.1">
    <property type="nucleotide sequence ID" value="NZ_BAABBS010000003.1"/>
</dbReference>
<dbReference type="PANTHER" id="PTHR24421">
    <property type="entry name" value="NITRATE/NITRITE SENSOR PROTEIN NARX-RELATED"/>
    <property type="match status" value="1"/>
</dbReference>
<keyword evidence="16" id="KW-0411">Iron-sulfur</keyword>
<dbReference type="InterPro" id="IPR004358">
    <property type="entry name" value="Sig_transdc_His_kin-like_C"/>
</dbReference>
<comment type="cofactor">
    <cofactor evidence="2">
        <name>[4Fe-4S] cluster</name>
        <dbReference type="ChEBI" id="CHEBI:49883"/>
    </cofactor>
</comment>
<dbReference type="EMBL" id="JAVKGS010000001">
    <property type="protein sequence ID" value="MDR5691435.1"/>
    <property type="molecule type" value="Genomic_DNA"/>
</dbReference>
<evidence type="ECO:0000256" key="21">
    <source>
        <dbReference type="SAM" id="Phobius"/>
    </source>
</evidence>
<evidence type="ECO:0000256" key="20">
    <source>
        <dbReference type="SAM" id="MobiDB-lite"/>
    </source>
</evidence>
<keyword evidence="8" id="KW-0597">Phosphoprotein</keyword>
<protein>
    <recommendedName>
        <fullName evidence="5">Oxygen sensor histidine kinase NreB</fullName>
        <ecNumber evidence="4">2.7.13.3</ecNumber>
    </recommendedName>
    <alternativeName>
        <fullName evidence="18">Nitrogen regulation protein B</fullName>
    </alternativeName>
</protein>
<comment type="caution">
    <text evidence="23">The sequence shown here is derived from an EMBL/GenBank/DDBJ whole genome shotgun (WGS) entry which is preliminary data.</text>
</comment>
<keyword evidence="21" id="KW-0472">Membrane</keyword>
<evidence type="ECO:0000256" key="13">
    <source>
        <dbReference type="ARBA" id="ARBA00022840"/>
    </source>
</evidence>
<evidence type="ECO:0000256" key="10">
    <source>
        <dbReference type="ARBA" id="ARBA00022723"/>
    </source>
</evidence>
<evidence type="ECO:0000256" key="6">
    <source>
        <dbReference type="ARBA" id="ARBA00022485"/>
    </source>
</evidence>
<evidence type="ECO:0000256" key="3">
    <source>
        <dbReference type="ARBA" id="ARBA00004496"/>
    </source>
</evidence>
<feature type="transmembrane region" description="Helical" evidence="21">
    <location>
        <begin position="316"/>
        <end position="333"/>
    </location>
</feature>
<evidence type="ECO:0000256" key="11">
    <source>
        <dbReference type="ARBA" id="ARBA00022741"/>
    </source>
</evidence>